<feature type="domain" description="N-acetyltransferase" evidence="3">
    <location>
        <begin position="3"/>
        <end position="152"/>
    </location>
</feature>
<dbReference type="KEGG" id="pla:Plav_3174"/>
<dbReference type="CDD" id="cd04301">
    <property type="entry name" value="NAT_SF"/>
    <property type="match status" value="1"/>
</dbReference>
<dbReference type="Proteomes" id="UP000006377">
    <property type="component" value="Chromosome"/>
</dbReference>
<dbReference type="GO" id="GO:0016747">
    <property type="term" value="F:acyltransferase activity, transferring groups other than amino-acyl groups"/>
    <property type="evidence" value="ECO:0007669"/>
    <property type="project" value="InterPro"/>
</dbReference>
<dbReference type="SUPFAM" id="SSF55729">
    <property type="entry name" value="Acyl-CoA N-acyltransferases (Nat)"/>
    <property type="match status" value="1"/>
</dbReference>
<keyword evidence="1 4" id="KW-0808">Transferase</keyword>
<accession>A7HXZ7</accession>
<reference evidence="4 5" key="1">
    <citation type="journal article" date="2011" name="Stand. Genomic Sci.">
        <title>Complete genome sequence of Parvibaculum lavamentivorans type strain (DS-1(T)).</title>
        <authorList>
            <person name="Schleheck D."/>
            <person name="Weiss M."/>
            <person name="Pitluck S."/>
            <person name="Bruce D."/>
            <person name="Land M.L."/>
            <person name="Han S."/>
            <person name="Saunders E."/>
            <person name="Tapia R."/>
            <person name="Detter C."/>
            <person name="Brettin T."/>
            <person name="Han J."/>
            <person name="Woyke T."/>
            <person name="Goodwin L."/>
            <person name="Pennacchio L."/>
            <person name="Nolan M."/>
            <person name="Cook A.M."/>
            <person name="Kjelleberg S."/>
            <person name="Thomas T."/>
        </authorList>
    </citation>
    <scope>NUCLEOTIDE SEQUENCE [LARGE SCALE GENOMIC DNA]</scope>
    <source>
        <strain evidence="5">DS-1 / DSM 13023 / NCIMB 13966</strain>
    </source>
</reference>
<dbReference type="eggNOG" id="COG0456">
    <property type="taxonomic scope" value="Bacteria"/>
</dbReference>
<dbReference type="PANTHER" id="PTHR43800">
    <property type="entry name" value="PEPTIDYL-LYSINE N-ACETYLTRANSFERASE YJAB"/>
    <property type="match status" value="1"/>
</dbReference>
<keyword evidence="5" id="KW-1185">Reference proteome</keyword>
<keyword evidence="2" id="KW-0012">Acyltransferase</keyword>
<dbReference type="HOGENOM" id="CLU_096760_0_0_5"/>
<dbReference type="PANTHER" id="PTHR43800:SF1">
    <property type="entry name" value="PEPTIDYL-LYSINE N-ACETYLTRANSFERASE YJAB"/>
    <property type="match status" value="1"/>
</dbReference>
<dbReference type="AlphaFoldDB" id="A7HXZ7"/>
<proteinExistence type="predicted"/>
<dbReference type="Pfam" id="PF00583">
    <property type="entry name" value="Acetyltransf_1"/>
    <property type="match status" value="1"/>
</dbReference>
<evidence type="ECO:0000313" key="4">
    <source>
        <dbReference type="EMBL" id="ABS64780.1"/>
    </source>
</evidence>
<dbReference type="EMBL" id="CP000774">
    <property type="protein sequence ID" value="ABS64780.1"/>
    <property type="molecule type" value="Genomic_DNA"/>
</dbReference>
<evidence type="ECO:0000313" key="5">
    <source>
        <dbReference type="Proteomes" id="UP000006377"/>
    </source>
</evidence>
<protein>
    <submittedName>
        <fullName evidence="4">GCN5-related N-acetyltransferase</fullName>
    </submittedName>
</protein>
<name>A7HXZ7_PARL1</name>
<sequence>MNYHIRQAKPEEFQLFGAIERAASKAFIEAGLPEIASHEPTDIKFIKANARSGVVFVSVLNDNPVGFILAAPLDRPFHIFELSVHPDHGRKGMGRSLVESVCDWARENGSKSVTLSTFRDIVWNAPFYASCGFKIIPEDEWTPALLLAHYHEDDIGLPLDRRCFMRKDL</sequence>
<organism evidence="4 5">
    <name type="scientific">Parvibaculum lavamentivorans (strain DS-1 / DSM 13023 / NCIMB 13966)</name>
    <dbReference type="NCBI Taxonomy" id="402881"/>
    <lineage>
        <taxon>Bacteria</taxon>
        <taxon>Pseudomonadati</taxon>
        <taxon>Pseudomonadota</taxon>
        <taxon>Alphaproteobacteria</taxon>
        <taxon>Hyphomicrobiales</taxon>
        <taxon>Parvibaculaceae</taxon>
        <taxon>Parvibaculum</taxon>
    </lineage>
</organism>
<dbReference type="PROSITE" id="PS51186">
    <property type="entry name" value="GNAT"/>
    <property type="match status" value="1"/>
</dbReference>
<dbReference type="InterPro" id="IPR016181">
    <property type="entry name" value="Acyl_CoA_acyltransferase"/>
</dbReference>
<evidence type="ECO:0000256" key="2">
    <source>
        <dbReference type="ARBA" id="ARBA00023315"/>
    </source>
</evidence>
<evidence type="ECO:0000256" key="1">
    <source>
        <dbReference type="ARBA" id="ARBA00022679"/>
    </source>
</evidence>
<dbReference type="STRING" id="402881.Plav_3174"/>
<dbReference type="Gene3D" id="3.40.630.30">
    <property type="match status" value="1"/>
</dbReference>
<gene>
    <name evidence="4" type="ordered locus">Plav_3174</name>
</gene>
<evidence type="ECO:0000259" key="3">
    <source>
        <dbReference type="PROSITE" id="PS51186"/>
    </source>
</evidence>
<dbReference type="InterPro" id="IPR000182">
    <property type="entry name" value="GNAT_dom"/>
</dbReference>